<organism evidence="2 3">
    <name type="scientific">Candidatus Methanoplasma termitum</name>
    <dbReference type="NCBI Taxonomy" id="1577791"/>
    <lineage>
        <taxon>Archaea</taxon>
        <taxon>Methanobacteriati</taxon>
        <taxon>Thermoplasmatota</taxon>
        <taxon>Thermoplasmata</taxon>
        <taxon>Methanomassiliicoccales</taxon>
        <taxon>Methanomassiliicoccaceae</taxon>
        <taxon>Candidatus Methanoplasma</taxon>
    </lineage>
</organism>
<dbReference type="GeneID" id="24818350"/>
<feature type="domain" description="DUF4435" evidence="1">
    <location>
        <begin position="24"/>
        <end position="189"/>
    </location>
</feature>
<dbReference type="STRING" id="1577791.Mpt1_c06840"/>
<dbReference type="RefSeq" id="WP_048112157.1">
    <property type="nucleotide sequence ID" value="NZ_CP010070.1"/>
</dbReference>
<sequence length="285" mass="32140">MINDLTSFDIANTVSMLRSSHKGPIVVVEGVTDSRLFGKFIDRDDVKIIIAHSKDNVRRSVAEVWGKRNDKKVIGIVDADIDRLLGMTVNPPIFFSDKRDLEAMMMSSGALDDLLAEYSEPEQIEKFEEKYGSIREVIARSSYPIGLLMFISMTEGIGLYFKDMDYSYFINKKTLAIDIMKMINSVFAQSVNKSIGKKDLADKIFEREELLDDPWIAVRGHDAVAILTIGLQNAFGSYNCLGIKDGQVSGALRLAFGLDYFEDTDLYKDTVKWSARNGFVLWINQ</sequence>
<evidence type="ECO:0000259" key="1">
    <source>
        <dbReference type="Pfam" id="PF14491"/>
    </source>
</evidence>
<dbReference type="AlphaFoldDB" id="A0A0A7LBZ1"/>
<dbReference type="EMBL" id="CP010070">
    <property type="protein sequence ID" value="AIZ56569.1"/>
    <property type="molecule type" value="Genomic_DNA"/>
</dbReference>
<name>A0A0A7LBZ1_9ARCH</name>
<dbReference type="InterPro" id="IPR029492">
    <property type="entry name" value="DUF4435"/>
</dbReference>
<evidence type="ECO:0000313" key="2">
    <source>
        <dbReference type="EMBL" id="AIZ56569.1"/>
    </source>
</evidence>
<protein>
    <recommendedName>
        <fullName evidence="1">DUF4435 domain-containing protein</fullName>
    </recommendedName>
</protein>
<keyword evidence="3" id="KW-1185">Reference proteome</keyword>
<proteinExistence type="predicted"/>
<evidence type="ECO:0000313" key="3">
    <source>
        <dbReference type="Proteomes" id="UP000030787"/>
    </source>
</evidence>
<dbReference type="Proteomes" id="UP000030787">
    <property type="component" value="Chromosome"/>
</dbReference>
<dbReference type="HOGENOM" id="CLU_078431_1_0_2"/>
<reference evidence="2 3" key="1">
    <citation type="journal article" date="2014" name="Appl. Environ. Microbiol.">
        <title>Comparative Genome Analysis of 'Candidatus Methanoplasma termitum' Indicates a New Mode of Energy Metabolism in the Seventh Order of Methanogens.</title>
        <authorList>
            <person name="Lang K."/>
            <person name="Schuldes J."/>
            <person name="Klingl A."/>
            <person name="Poehlein A."/>
            <person name="Daniel R."/>
            <person name="Brune A."/>
        </authorList>
    </citation>
    <scope>NUCLEOTIDE SEQUENCE [LARGE SCALE GENOMIC DNA]</scope>
    <source>
        <strain evidence="3">Mpt1</strain>
    </source>
</reference>
<gene>
    <name evidence="2" type="ORF">Mpt1_c06840</name>
</gene>
<dbReference type="KEGG" id="mear:Mpt1_c06840"/>
<accession>A0A0A7LBZ1</accession>
<dbReference type="Pfam" id="PF14491">
    <property type="entry name" value="DUF4435"/>
    <property type="match status" value="1"/>
</dbReference>